<evidence type="ECO:0000256" key="8">
    <source>
        <dbReference type="HAMAP-Rule" id="MF_00862"/>
    </source>
</evidence>
<gene>
    <name evidence="8" type="primary">dabB</name>
    <name evidence="12" type="ORF">ACFSJF_10505</name>
</gene>
<proteinExistence type="inferred from homology"/>
<keyword evidence="5 8" id="KW-0812">Transmembrane</keyword>
<accession>A0ABW4W1Z1</accession>
<dbReference type="InterPro" id="IPR046396">
    <property type="entry name" value="Transporter_DabB"/>
</dbReference>
<evidence type="ECO:0000256" key="2">
    <source>
        <dbReference type="ARBA" id="ARBA00008483"/>
    </source>
</evidence>
<dbReference type="NCBIfam" id="NF006373">
    <property type="entry name" value="PRK08601.1"/>
    <property type="match status" value="1"/>
</dbReference>
<dbReference type="PANTHER" id="PTHR42829">
    <property type="entry name" value="NADH-UBIQUINONE OXIDOREDUCTASE CHAIN 5"/>
    <property type="match status" value="1"/>
</dbReference>
<keyword evidence="13" id="KW-1185">Reference proteome</keyword>
<feature type="domain" description="NADH-Ubiquinone oxidoreductase (complex I) chain 5 N-terminal" evidence="11">
    <location>
        <begin position="67"/>
        <end position="104"/>
    </location>
</feature>
<evidence type="ECO:0000256" key="6">
    <source>
        <dbReference type="ARBA" id="ARBA00022989"/>
    </source>
</evidence>
<dbReference type="Pfam" id="PF00361">
    <property type="entry name" value="Proton_antipo_M"/>
    <property type="match status" value="1"/>
</dbReference>
<feature type="transmembrane region" description="Helical" evidence="8">
    <location>
        <begin position="103"/>
        <end position="119"/>
    </location>
</feature>
<sequence>MINLMNLNMEIAFFFSLIISLLSSLLFLHPRVPIGFVRIHIMICAIPPIIALLNIVISNGGDFGPWYLDSLAWLMTLFVLTIGFIIQRYSVRYLLGDRAYRKYFSLFTLTTGAAAVSWLSNDVRLLVLCWGVTLFGLTLLIRVNKKWQLTKIASDRSGRLFAISWIALLVAVLWLSQITGQWQLSHALSNSNLDKVNSWEGTGIILLLVLSVMIPAAQWPFHRWLIESMVAPTPVSAVMHAGLVNAGGILLTRFAPLFDGGIAQILLLILASISVLLGTGMILVQVDYKRQLVASTISQMGFMLIQCALGAYLAAIIHLIMHGLFKGALFLQAGSAVPHASSPKGITRWSFTSSIMGILVGLVFWLYAPGDGYQLISALILGTSFSLSWTHLVAFGDGWIGRMTGFILLGAMLMVYITVHSFFYELMYETISYGIQPPLIVVVPIICLLLFTCLLVAWIARNRSSVTFMIIYLWLIKLGEPKPDLVESHPTYLAQLLSQGGNKG</sequence>
<dbReference type="HAMAP" id="MF_00862">
    <property type="entry name" value="DabB"/>
    <property type="match status" value="1"/>
</dbReference>
<dbReference type="Pfam" id="PF00662">
    <property type="entry name" value="Proton_antipo_N"/>
    <property type="match status" value="1"/>
</dbReference>
<dbReference type="InterPro" id="IPR003945">
    <property type="entry name" value="NU5C-like"/>
</dbReference>
<keyword evidence="7 8" id="KW-0472">Membrane</keyword>
<keyword evidence="4 8" id="KW-1003">Cell membrane</keyword>
<comment type="subunit">
    <text evidence="8">Forms a complex with DabA.</text>
</comment>
<feature type="transmembrane region" description="Helical" evidence="8">
    <location>
        <begin position="12"/>
        <end position="29"/>
    </location>
</feature>
<dbReference type="InterPro" id="IPR001516">
    <property type="entry name" value="Proton_antipo_N"/>
</dbReference>
<dbReference type="PRINTS" id="PR01434">
    <property type="entry name" value="NADHDHGNASE5"/>
</dbReference>
<feature type="domain" description="NADH:quinone oxidoreductase/Mrp antiporter transmembrane" evidence="10">
    <location>
        <begin position="120"/>
        <end position="395"/>
    </location>
</feature>
<organism evidence="12 13">
    <name type="scientific">Ornithinibacillus salinisoli</name>
    <dbReference type="NCBI Taxonomy" id="1848459"/>
    <lineage>
        <taxon>Bacteria</taxon>
        <taxon>Bacillati</taxon>
        <taxon>Bacillota</taxon>
        <taxon>Bacilli</taxon>
        <taxon>Bacillales</taxon>
        <taxon>Bacillaceae</taxon>
        <taxon>Ornithinibacillus</taxon>
    </lineage>
</organism>
<reference evidence="13" key="1">
    <citation type="journal article" date="2019" name="Int. J. Syst. Evol. Microbiol.">
        <title>The Global Catalogue of Microorganisms (GCM) 10K type strain sequencing project: providing services to taxonomists for standard genome sequencing and annotation.</title>
        <authorList>
            <consortium name="The Broad Institute Genomics Platform"/>
            <consortium name="The Broad Institute Genome Sequencing Center for Infectious Disease"/>
            <person name="Wu L."/>
            <person name="Ma J."/>
        </authorList>
    </citation>
    <scope>NUCLEOTIDE SEQUENCE [LARGE SCALE GENOMIC DNA]</scope>
    <source>
        <strain evidence="13">R28</strain>
    </source>
</reference>
<dbReference type="GO" id="GO:0050136">
    <property type="term" value="F:NADH dehydrogenase (quinone) (non-electrogenic) activity"/>
    <property type="evidence" value="ECO:0007669"/>
    <property type="project" value="UniProtKB-EC"/>
</dbReference>
<keyword evidence="12" id="KW-0560">Oxidoreductase</keyword>
<evidence type="ECO:0000256" key="7">
    <source>
        <dbReference type="ARBA" id="ARBA00023136"/>
    </source>
</evidence>
<evidence type="ECO:0000256" key="9">
    <source>
        <dbReference type="RuleBase" id="RU000320"/>
    </source>
</evidence>
<comment type="similarity">
    <text evidence="8">Belongs to the inorganic carbon transporter (TC 9.A.2) DabB family.</text>
</comment>
<feature type="transmembrane region" description="Helical" evidence="8">
    <location>
        <begin position="125"/>
        <end position="141"/>
    </location>
</feature>
<dbReference type="RefSeq" id="WP_377556067.1">
    <property type="nucleotide sequence ID" value="NZ_JBHUHQ010000015.1"/>
</dbReference>
<evidence type="ECO:0000256" key="4">
    <source>
        <dbReference type="ARBA" id="ARBA00022475"/>
    </source>
</evidence>
<keyword evidence="3 8" id="KW-0813">Transport</keyword>
<dbReference type="EMBL" id="JBHUHQ010000015">
    <property type="protein sequence ID" value="MFD2044698.1"/>
    <property type="molecule type" value="Genomic_DNA"/>
</dbReference>
<comment type="similarity">
    <text evidence="2">Belongs to the CPA3 antiporters (TC 2.A.63) subunit A family.</text>
</comment>
<evidence type="ECO:0000259" key="11">
    <source>
        <dbReference type="Pfam" id="PF00662"/>
    </source>
</evidence>
<feature type="transmembrane region" description="Helical" evidence="8">
    <location>
        <begin position="262"/>
        <end position="283"/>
    </location>
</feature>
<dbReference type="InterPro" id="IPR001750">
    <property type="entry name" value="ND/Mrp_TM"/>
</dbReference>
<feature type="transmembrane region" description="Helical" evidence="8">
    <location>
        <begin position="162"/>
        <end position="182"/>
    </location>
</feature>
<feature type="transmembrane region" description="Helical" evidence="8">
    <location>
        <begin position="303"/>
        <end position="325"/>
    </location>
</feature>
<feature type="transmembrane region" description="Helical" evidence="8">
    <location>
        <begin position="70"/>
        <end position="91"/>
    </location>
</feature>
<feature type="transmembrane region" description="Helical" evidence="8">
    <location>
        <begin position="439"/>
        <end position="460"/>
    </location>
</feature>
<feature type="transmembrane region" description="Helical" evidence="8">
    <location>
        <begin position="346"/>
        <end position="367"/>
    </location>
</feature>
<feature type="transmembrane region" description="Helical" evidence="8">
    <location>
        <begin position="373"/>
        <end position="394"/>
    </location>
</feature>
<evidence type="ECO:0000259" key="10">
    <source>
        <dbReference type="Pfam" id="PF00361"/>
    </source>
</evidence>
<evidence type="ECO:0000256" key="5">
    <source>
        <dbReference type="ARBA" id="ARBA00022692"/>
    </source>
</evidence>
<evidence type="ECO:0000313" key="13">
    <source>
        <dbReference type="Proteomes" id="UP001597383"/>
    </source>
</evidence>
<dbReference type="Proteomes" id="UP001597383">
    <property type="component" value="Unassembled WGS sequence"/>
</dbReference>
<dbReference type="PANTHER" id="PTHR42829:SF1">
    <property type="entry name" value="INORGANIC CARBON TRANSPORTER SUBUNIT DABB-RELATED"/>
    <property type="match status" value="1"/>
</dbReference>
<keyword evidence="6 8" id="KW-1133">Transmembrane helix</keyword>
<comment type="subcellular location">
    <subcellularLocation>
        <location evidence="1 8">Cell membrane</location>
        <topology evidence="1 8">Multi-pass membrane protein</topology>
    </subcellularLocation>
    <subcellularLocation>
        <location evidence="9">Membrane</location>
        <topology evidence="9">Multi-pass membrane protein</topology>
    </subcellularLocation>
</comment>
<feature type="transmembrane region" description="Helical" evidence="8">
    <location>
        <begin position="36"/>
        <end position="58"/>
    </location>
</feature>
<evidence type="ECO:0000256" key="3">
    <source>
        <dbReference type="ARBA" id="ARBA00022448"/>
    </source>
</evidence>
<comment type="function">
    <text evidence="8">Part of an energy-coupled inorganic carbon pump.</text>
</comment>
<feature type="transmembrane region" description="Helical" evidence="8">
    <location>
        <begin position="406"/>
        <end position="427"/>
    </location>
</feature>
<protein>
    <recommendedName>
        <fullName evidence="8">Probable inorganic carbon transporter subunit DabB</fullName>
    </recommendedName>
</protein>
<name>A0ABW4W1Z1_9BACI</name>
<evidence type="ECO:0000256" key="1">
    <source>
        <dbReference type="ARBA" id="ARBA00004651"/>
    </source>
</evidence>
<feature type="transmembrane region" description="Helical" evidence="8">
    <location>
        <begin position="202"/>
        <end position="221"/>
    </location>
</feature>
<comment type="caution">
    <text evidence="12">The sequence shown here is derived from an EMBL/GenBank/DDBJ whole genome shotgun (WGS) entry which is preliminary data.</text>
</comment>
<evidence type="ECO:0000313" key="12">
    <source>
        <dbReference type="EMBL" id="MFD2044698.1"/>
    </source>
</evidence>